<dbReference type="Gene3D" id="3.10.450.50">
    <property type="match status" value="1"/>
</dbReference>
<dbReference type="InterPro" id="IPR037401">
    <property type="entry name" value="SnoaL-like"/>
</dbReference>
<evidence type="ECO:0000313" key="2">
    <source>
        <dbReference type="EMBL" id="QRW93029.2"/>
    </source>
</evidence>
<dbReference type="SUPFAM" id="SSF54427">
    <property type="entry name" value="NTF2-like"/>
    <property type="match status" value="1"/>
</dbReference>
<reference evidence="2" key="1">
    <citation type="journal article" date="2020" name="Front. Microbiol.">
        <title>Comparative genomic analysis of ochratoxin A biosynthetic cluster in producing fungi: new evidence of a cyclase gene involvement.</title>
        <authorList>
            <person name="Ferrara M."/>
            <person name="Gallo A."/>
            <person name="Perrone G."/>
            <person name="Magista D."/>
            <person name="Baker S.E."/>
        </authorList>
    </citation>
    <scope>NUCLEOTIDE SEQUENCE</scope>
</reference>
<name>A0A894PNB7_ASPCA</name>
<proteinExistence type="evidence at transcript level"/>
<dbReference type="Pfam" id="PF12680">
    <property type="entry name" value="SnoaL_2"/>
    <property type="match status" value="1"/>
</dbReference>
<protein>
    <submittedName>
        <fullName evidence="2">Polyketide cyclase</fullName>
    </submittedName>
</protein>
<accession>A0A894PNB7</accession>
<dbReference type="SMR" id="A0A894PNB7"/>
<evidence type="ECO:0000259" key="1">
    <source>
        <dbReference type="Pfam" id="PF12680"/>
    </source>
</evidence>
<feature type="domain" description="SnoaL-like" evidence="1">
    <location>
        <begin position="20"/>
        <end position="112"/>
    </location>
</feature>
<organism evidence="2">
    <name type="scientific">Aspergillus carbonarius</name>
    <dbReference type="NCBI Taxonomy" id="40993"/>
    <lineage>
        <taxon>Eukaryota</taxon>
        <taxon>Fungi</taxon>
        <taxon>Dikarya</taxon>
        <taxon>Ascomycota</taxon>
        <taxon>Pezizomycotina</taxon>
        <taxon>Eurotiomycetes</taxon>
        <taxon>Eurotiomycetidae</taxon>
        <taxon>Eurotiales</taxon>
        <taxon>Aspergillaceae</taxon>
        <taxon>Aspergillus</taxon>
        <taxon>Aspergillus subgen. Circumdati</taxon>
    </lineage>
</organism>
<dbReference type="EMBL" id="MT706047">
    <property type="protein sequence ID" value="QRW93029.2"/>
    <property type="molecule type" value="mRNA"/>
</dbReference>
<gene>
    <name evidence="2" type="primary">otaY</name>
</gene>
<sequence length="123" mass="13873">MTTPTPTTLKHHATTILTTLVNDRQTAAIEHLLHPTITLKHNDLPAMSKSELIAFWPEVLAQSPHFRVQIRDVIAEGNKVWVYSRVEGRLGEGVMDDFHMMVFDEEGLVVRSTGVQRVVEGEM</sequence>
<dbReference type="AlphaFoldDB" id="A0A894PNB7"/>
<dbReference type="InterPro" id="IPR032710">
    <property type="entry name" value="NTF2-like_dom_sf"/>
</dbReference>